<dbReference type="OrthoDB" id="186626at2759"/>
<accession>A0A8K0UDV5</accession>
<organism evidence="3 4">
    <name type="scientific">Cristinia sonorae</name>
    <dbReference type="NCBI Taxonomy" id="1940300"/>
    <lineage>
        <taxon>Eukaryota</taxon>
        <taxon>Fungi</taxon>
        <taxon>Dikarya</taxon>
        <taxon>Basidiomycota</taxon>
        <taxon>Agaricomycotina</taxon>
        <taxon>Agaricomycetes</taxon>
        <taxon>Agaricomycetidae</taxon>
        <taxon>Agaricales</taxon>
        <taxon>Pleurotineae</taxon>
        <taxon>Stephanosporaceae</taxon>
        <taxon>Cristinia</taxon>
    </lineage>
</organism>
<evidence type="ECO:0008006" key="5">
    <source>
        <dbReference type="Google" id="ProtNLM"/>
    </source>
</evidence>
<gene>
    <name evidence="3" type="ORF">BXZ70DRAFT_749051</name>
</gene>
<dbReference type="EMBL" id="JAEVFJ010000077">
    <property type="protein sequence ID" value="KAH8072263.1"/>
    <property type="molecule type" value="Genomic_DNA"/>
</dbReference>
<keyword evidence="2" id="KW-0472">Membrane</keyword>
<feature type="region of interest" description="Disordered" evidence="1">
    <location>
        <begin position="19"/>
        <end position="59"/>
    </location>
</feature>
<name>A0A8K0UDV5_9AGAR</name>
<feature type="compositionally biased region" description="Basic residues" evidence="1">
    <location>
        <begin position="25"/>
        <end position="35"/>
    </location>
</feature>
<evidence type="ECO:0000313" key="3">
    <source>
        <dbReference type="EMBL" id="KAH8072263.1"/>
    </source>
</evidence>
<keyword evidence="2" id="KW-0812">Transmembrane</keyword>
<evidence type="ECO:0000313" key="4">
    <source>
        <dbReference type="Proteomes" id="UP000813824"/>
    </source>
</evidence>
<dbReference type="InterPro" id="IPR036291">
    <property type="entry name" value="NAD(P)-bd_dom_sf"/>
</dbReference>
<reference evidence="3" key="1">
    <citation type="journal article" date="2021" name="New Phytol.">
        <title>Evolutionary innovations through gain and loss of genes in the ectomycorrhizal Boletales.</title>
        <authorList>
            <person name="Wu G."/>
            <person name="Miyauchi S."/>
            <person name="Morin E."/>
            <person name="Kuo A."/>
            <person name="Drula E."/>
            <person name="Varga T."/>
            <person name="Kohler A."/>
            <person name="Feng B."/>
            <person name="Cao Y."/>
            <person name="Lipzen A."/>
            <person name="Daum C."/>
            <person name="Hundley H."/>
            <person name="Pangilinan J."/>
            <person name="Johnson J."/>
            <person name="Barry K."/>
            <person name="LaButti K."/>
            <person name="Ng V."/>
            <person name="Ahrendt S."/>
            <person name="Min B."/>
            <person name="Choi I.G."/>
            <person name="Park H."/>
            <person name="Plett J.M."/>
            <person name="Magnuson J."/>
            <person name="Spatafora J.W."/>
            <person name="Nagy L.G."/>
            <person name="Henrissat B."/>
            <person name="Grigoriev I.V."/>
            <person name="Yang Z.L."/>
            <person name="Xu J."/>
            <person name="Martin F.M."/>
        </authorList>
    </citation>
    <scope>NUCLEOTIDE SEQUENCE</scope>
    <source>
        <strain evidence="3">KKN 215</strain>
    </source>
</reference>
<dbReference type="Gene3D" id="3.40.50.20">
    <property type="match status" value="1"/>
</dbReference>
<proteinExistence type="predicted"/>
<evidence type="ECO:0000256" key="2">
    <source>
        <dbReference type="SAM" id="Phobius"/>
    </source>
</evidence>
<dbReference type="SUPFAM" id="SSF56059">
    <property type="entry name" value="Glutathione synthetase ATP-binding domain-like"/>
    <property type="match status" value="1"/>
</dbReference>
<sequence>MQLRQSRVCEFPLPPLHLGPPSPHHCPRRRRRRSHNSNNLDMATKVEPTKSKRPRPKPPTYLQSLLATAVLISLSLLFIPITLPLTISALIWTRLNGTSLALSKPVAEKKTVLVTGARSNKALHLIRAFKRAGHRVIAAEEREWGTWTSARFSRAVDRYYALPNAPHDFEEGETNAYIDAIKRIVVKERVDAWIPCSSVHATMQDAEAARQIKDEELGGPDKATVCDTFIQHPRLAGSLHWKDQFTDLLSELGYPILENKRVTDVSQAVEFLYSRNRQSGAYILKCLTLDDLARDDFTLLPLASRDETVAHLKNMPTPMDKHTPFLLQRFVDGPEYCCHVAARNGEVTAFVVCRSSEMLMRYVDVSTLGAEEVKMGRMIERWVRGFLTRWKGKLEKERGGSSFEKELTGHFSFDFMWDVKLERLYALECNVRAHTAVCLFSIDNPILSQSYLDVASPPLSRPPSDVTPVSWITHAFPLATIRSFLRLPLIRTIPPHLLAKLHPSLPPLAGDTAKKNNPIASPQWSDTPSTVLTKFLAGTFKLPESHSVKRRTEQGEKDGYWEWTDPVPFFVLMHATWVWLWLRLAVGRRGKWRRVNVSTERMFEC</sequence>
<feature type="transmembrane region" description="Helical" evidence="2">
    <location>
        <begin position="65"/>
        <end position="92"/>
    </location>
</feature>
<comment type="caution">
    <text evidence="3">The sequence shown here is derived from an EMBL/GenBank/DDBJ whole genome shotgun (WGS) entry which is preliminary data.</text>
</comment>
<evidence type="ECO:0000256" key="1">
    <source>
        <dbReference type="SAM" id="MobiDB-lite"/>
    </source>
</evidence>
<keyword evidence="2" id="KW-1133">Transmembrane helix</keyword>
<protein>
    <recommendedName>
        <fullName evidence="5">ATP-grasp domain-containing protein</fullName>
    </recommendedName>
</protein>
<dbReference type="SUPFAM" id="SSF51735">
    <property type="entry name" value="NAD(P)-binding Rossmann-fold domains"/>
    <property type="match status" value="1"/>
</dbReference>
<dbReference type="Proteomes" id="UP000813824">
    <property type="component" value="Unassembled WGS sequence"/>
</dbReference>
<dbReference type="AlphaFoldDB" id="A0A8K0UDV5"/>
<keyword evidence="4" id="KW-1185">Reference proteome</keyword>